<evidence type="ECO:0000313" key="3">
    <source>
        <dbReference type="Proteomes" id="UP001569414"/>
    </source>
</evidence>
<reference evidence="2 3" key="1">
    <citation type="submission" date="2024-08" db="EMBL/GenBank/DDBJ databases">
        <authorList>
            <person name="Ishaq N."/>
        </authorList>
    </citation>
    <scope>NUCLEOTIDE SEQUENCE [LARGE SCALE GENOMIC DNA]</scope>
    <source>
        <strain evidence="2 3">JCM 30400</strain>
    </source>
</reference>
<organism evidence="2 3">
    <name type="scientific">Microbulbifer echini</name>
    <dbReference type="NCBI Taxonomy" id="1529067"/>
    <lineage>
        <taxon>Bacteria</taxon>
        <taxon>Pseudomonadati</taxon>
        <taxon>Pseudomonadota</taxon>
        <taxon>Gammaproteobacteria</taxon>
        <taxon>Cellvibrionales</taxon>
        <taxon>Microbulbiferaceae</taxon>
        <taxon>Microbulbifer</taxon>
    </lineage>
</organism>
<keyword evidence="1" id="KW-1133">Transmembrane helix</keyword>
<keyword evidence="1" id="KW-0472">Membrane</keyword>
<comment type="caution">
    <text evidence="2">The sequence shown here is derived from an EMBL/GenBank/DDBJ whole genome shotgun (WGS) entry which is preliminary data.</text>
</comment>
<protein>
    <recommendedName>
        <fullName evidence="4">DUF4345 domain-containing protein</fullName>
    </recommendedName>
</protein>
<keyword evidence="3" id="KW-1185">Reference proteome</keyword>
<accession>A0ABV4NPL6</accession>
<feature type="transmembrane region" description="Helical" evidence="1">
    <location>
        <begin position="62"/>
        <end position="81"/>
    </location>
</feature>
<sequence length="121" mass="13305">MIRVLIGMLGVVIVVLSVAIIARPHLAQKISERLNETGYFFSAWLRIAVGLFLLLIAGTRHWYILFNALGVLVLLSGAYMLQIGFERGKALAIKLSRGNENFLRISGILGVIIGIMLLSAR</sequence>
<evidence type="ECO:0008006" key="4">
    <source>
        <dbReference type="Google" id="ProtNLM"/>
    </source>
</evidence>
<evidence type="ECO:0000256" key="1">
    <source>
        <dbReference type="SAM" id="Phobius"/>
    </source>
</evidence>
<feature type="transmembrane region" description="Helical" evidence="1">
    <location>
        <begin position="6"/>
        <end position="26"/>
    </location>
</feature>
<name>A0ABV4NPL6_9GAMM</name>
<feature type="transmembrane region" description="Helical" evidence="1">
    <location>
        <begin position="102"/>
        <end position="120"/>
    </location>
</feature>
<dbReference type="RefSeq" id="WP_371843771.1">
    <property type="nucleotide sequence ID" value="NZ_JBGMEL010000011.1"/>
</dbReference>
<dbReference type="Proteomes" id="UP001569414">
    <property type="component" value="Unassembled WGS sequence"/>
</dbReference>
<gene>
    <name evidence="2" type="ORF">ACCI51_12130</name>
</gene>
<evidence type="ECO:0000313" key="2">
    <source>
        <dbReference type="EMBL" id="MFA0791295.1"/>
    </source>
</evidence>
<dbReference type="EMBL" id="JBGMEL010000011">
    <property type="protein sequence ID" value="MFA0791295.1"/>
    <property type="molecule type" value="Genomic_DNA"/>
</dbReference>
<feature type="transmembrane region" description="Helical" evidence="1">
    <location>
        <begin position="38"/>
        <end position="56"/>
    </location>
</feature>
<proteinExistence type="predicted"/>
<keyword evidence="1" id="KW-0812">Transmembrane</keyword>